<protein>
    <recommendedName>
        <fullName evidence="2">Zinc finger CGNR domain-containing protein</fullName>
    </recommendedName>
</protein>
<evidence type="ECO:0000256" key="1">
    <source>
        <dbReference type="SAM" id="MobiDB-lite"/>
    </source>
</evidence>
<evidence type="ECO:0000313" key="4">
    <source>
        <dbReference type="Proteomes" id="UP000503011"/>
    </source>
</evidence>
<name>A0A6F8YBX6_9ACTN</name>
<dbReference type="Pfam" id="PF11706">
    <property type="entry name" value="zf-CGNR"/>
    <property type="match status" value="1"/>
</dbReference>
<dbReference type="InterPro" id="IPR010852">
    <property type="entry name" value="ABATE"/>
</dbReference>
<dbReference type="InterPro" id="IPR021005">
    <property type="entry name" value="Znf_CGNR"/>
</dbReference>
<feature type="region of interest" description="Disordered" evidence="1">
    <location>
        <begin position="134"/>
        <end position="166"/>
    </location>
</feature>
<dbReference type="PANTHER" id="PTHR35525:SF3">
    <property type="entry name" value="BLL6575 PROTEIN"/>
    <property type="match status" value="1"/>
</dbReference>
<dbReference type="Proteomes" id="UP000503011">
    <property type="component" value="Chromosome"/>
</dbReference>
<evidence type="ECO:0000313" key="3">
    <source>
        <dbReference type="EMBL" id="BCB83461.1"/>
    </source>
</evidence>
<dbReference type="PANTHER" id="PTHR35525">
    <property type="entry name" value="BLL6575 PROTEIN"/>
    <property type="match status" value="1"/>
</dbReference>
<dbReference type="SUPFAM" id="SSF160904">
    <property type="entry name" value="Jann2411-like"/>
    <property type="match status" value="2"/>
</dbReference>
<reference evidence="3 4" key="2">
    <citation type="submission" date="2020-03" db="EMBL/GenBank/DDBJ databases">
        <authorList>
            <person name="Ichikawa N."/>
            <person name="Kimura A."/>
            <person name="Kitahashi Y."/>
            <person name="Uohara A."/>
        </authorList>
    </citation>
    <scope>NUCLEOTIDE SEQUENCE [LARGE SCALE GENOMIC DNA]</scope>
    <source>
        <strain evidence="3 4">NBRC 105367</strain>
    </source>
</reference>
<gene>
    <name evidence="3" type="ORF">Psuf_007740</name>
</gene>
<dbReference type="Gene3D" id="1.10.3300.10">
    <property type="entry name" value="Jann2411-like domain"/>
    <property type="match status" value="1"/>
</dbReference>
<evidence type="ECO:0000259" key="2">
    <source>
        <dbReference type="Pfam" id="PF11706"/>
    </source>
</evidence>
<keyword evidence="4" id="KW-1185">Reference proteome</keyword>
<feature type="domain" description="Zinc finger CGNR" evidence="2">
    <location>
        <begin position="229"/>
        <end position="273"/>
    </location>
</feature>
<feature type="compositionally biased region" description="Low complexity" evidence="1">
    <location>
        <begin position="134"/>
        <end position="144"/>
    </location>
</feature>
<dbReference type="Pfam" id="PF07336">
    <property type="entry name" value="ABATE"/>
    <property type="match status" value="1"/>
</dbReference>
<dbReference type="KEGG" id="psuu:Psuf_007740"/>
<sequence>MNAATDSATSAPLARRLETVTSVSTKTRYGGSVAGVAEERKPELRIVGGHPVLDLVNTVTPRRPGGREHLTSPTALLAWSRRVGLVGAGEARAVGAAWRARPGSAGQALHAALDVRESVYEVLAARLLDATPAPGAEPPALAGARDGRRGHTSSLRSSAADRAGPGARPAAALEHLALRWAAATARSTLVAAADRPAEVVVGTDLAFAVPDRLAFAAVELLRAVDPAHVKQCPAGEGGCGWLFLDQSRNGSRRWCAMADCGAQAKARKLTARRRAARASTVEA</sequence>
<organism evidence="3 4">
    <name type="scientific">Phytohabitans suffuscus</name>
    <dbReference type="NCBI Taxonomy" id="624315"/>
    <lineage>
        <taxon>Bacteria</taxon>
        <taxon>Bacillati</taxon>
        <taxon>Actinomycetota</taxon>
        <taxon>Actinomycetes</taxon>
        <taxon>Micromonosporales</taxon>
        <taxon>Micromonosporaceae</taxon>
    </lineage>
</organism>
<reference evidence="3 4" key="1">
    <citation type="submission" date="2020-03" db="EMBL/GenBank/DDBJ databases">
        <title>Whole genome shotgun sequence of Phytohabitans suffuscus NBRC 105367.</title>
        <authorList>
            <person name="Komaki H."/>
            <person name="Tamura T."/>
        </authorList>
    </citation>
    <scope>NUCLEOTIDE SEQUENCE [LARGE SCALE GENOMIC DNA]</scope>
    <source>
        <strain evidence="3 4">NBRC 105367</strain>
    </source>
</reference>
<dbReference type="EMBL" id="AP022871">
    <property type="protein sequence ID" value="BCB83461.1"/>
    <property type="molecule type" value="Genomic_DNA"/>
</dbReference>
<dbReference type="InterPro" id="IPR023286">
    <property type="entry name" value="ABATE_dom_sf"/>
</dbReference>
<proteinExistence type="predicted"/>
<dbReference type="AlphaFoldDB" id="A0A6F8YBX6"/>
<accession>A0A6F8YBX6</accession>